<dbReference type="SUPFAM" id="SSF46689">
    <property type="entry name" value="Homeodomain-like"/>
    <property type="match status" value="1"/>
</dbReference>
<dbReference type="InterPro" id="IPR050863">
    <property type="entry name" value="CenT-Element_Derived"/>
</dbReference>
<organism evidence="7 8">
    <name type="scientific">Aphis craccivora</name>
    <name type="common">Cowpea aphid</name>
    <dbReference type="NCBI Taxonomy" id="307492"/>
    <lineage>
        <taxon>Eukaryota</taxon>
        <taxon>Metazoa</taxon>
        <taxon>Ecdysozoa</taxon>
        <taxon>Arthropoda</taxon>
        <taxon>Hexapoda</taxon>
        <taxon>Insecta</taxon>
        <taxon>Pterygota</taxon>
        <taxon>Neoptera</taxon>
        <taxon>Paraneoptera</taxon>
        <taxon>Hemiptera</taxon>
        <taxon>Sternorrhyncha</taxon>
        <taxon>Aphidomorpha</taxon>
        <taxon>Aphidoidea</taxon>
        <taxon>Aphididae</taxon>
        <taxon>Aphidini</taxon>
        <taxon>Aphis</taxon>
        <taxon>Aphis</taxon>
    </lineage>
</organism>
<protein>
    <recommendedName>
        <fullName evidence="6">Zinc finger PHD-type domain-containing protein</fullName>
    </recommendedName>
</protein>
<comment type="subcellular location">
    <subcellularLocation>
        <location evidence="1">Nucleus</location>
    </subcellularLocation>
</comment>
<evidence type="ECO:0000259" key="6">
    <source>
        <dbReference type="SMART" id="SM00249"/>
    </source>
</evidence>
<dbReference type="InterPro" id="IPR001965">
    <property type="entry name" value="Znf_PHD"/>
</dbReference>
<comment type="caution">
    <text evidence="7">The sequence shown here is derived from an EMBL/GenBank/DDBJ whole genome shotgun (WGS) entry which is preliminary data.</text>
</comment>
<dbReference type="Proteomes" id="UP000478052">
    <property type="component" value="Unassembled WGS sequence"/>
</dbReference>
<sequence>MSSKPRFKYDKSNMLKAIEAVKSGIINPFKASQQFNVPRSTLRKIIDVKTSIDVRMGLPPTLNLNYEGLLVYYIIAVAKRGFPIVKYDLVTSVSRLVKDLDIPNNFKNGRPGKKWMQLFLKHHPEVAERTVEKLTKSRALVSEIHGWFLQIEQYFTQENVLDILKNPHRVFNCDESRFMLCPDGQKVLCMKGEKISAAAMGPPMIVFPGKRLPSGIAQTVCEDWTIAKSDKGWITGEVFYEYIVSYFHPWLLKNKITLPVALFLDGHVSHLTYHLSKFCSENGIFILALYPNATHILQPLDVSVFGPIKKEWAKEVHQWRMNNSGMSLTKKDFAPMLEGVVNSRLKKETIVNGFRACGLFPWCPDAIDYSKCRTVQHIQTMQNVSDCPTLKQNYAAGNNYLEYLLGGDLVKTFNDPKLDSHVLVNNMDVSVSVDLNKKETINDLILVNNESNNTIPLPKSTEKRQDDLAKAISPSDQGTSVSSPFKRNLLWPKSPKKTGKCRRHLNLPAVVTSKEFREYEENKMNKIKLMEQQKEERKKKREEKHLEKNKKEVNDKEEDWTCKICKARYSSENIRGISRKWIECDGCKCQFHIDCVPKKHLLEFGSGLEEECESSEETEFICQFCVTSDEIIGTNDSDSEMEEIENDM</sequence>
<dbReference type="PROSITE" id="PS01359">
    <property type="entry name" value="ZF_PHD_1"/>
    <property type="match status" value="1"/>
</dbReference>
<dbReference type="SUPFAM" id="SSF57903">
    <property type="entry name" value="FYVE/PHD zinc finger"/>
    <property type="match status" value="1"/>
</dbReference>
<dbReference type="AlphaFoldDB" id="A0A6G0Y4X7"/>
<evidence type="ECO:0000256" key="5">
    <source>
        <dbReference type="SAM" id="MobiDB-lite"/>
    </source>
</evidence>
<evidence type="ECO:0000256" key="3">
    <source>
        <dbReference type="ARBA" id="ARBA00022771"/>
    </source>
</evidence>
<dbReference type="GO" id="GO:0003677">
    <property type="term" value="F:DNA binding"/>
    <property type="evidence" value="ECO:0007669"/>
    <property type="project" value="TreeGrafter"/>
</dbReference>
<proteinExistence type="predicted"/>
<dbReference type="InterPro" id="IPR019786">
    <property type="entry name" value="Zinc_finger_PHD-type_CS"/>
</dbReference>
<feature type="domain" description="Zinc finger PHD-type" evidence="6">
    <location>
        <begin position="561"/>
        <end position="626"/>
    </location>
</feature>
<dbReference type="Gene3D" id="1.10.10.60">
    <property type="entry name" value="Homeodomain-like"/>
    <property type="match status" value="1"/>
</dbReference>
<dbReference type="InterPro" id="IPR004875">
    <property type="entry name" value="DDE_SF_endonuclease_dom"/>
</dbReference>
<dbReference type="Pfam" id="PF03184">
    <property type="entry name" value="DDE_1"/>
    <property type="match status" value="1"/>
</dbReference>
<accession>A0A6G0Y4X7</accession>
<dbReference type="PANTHER" id="PTHR19303">
    <property type="entry name" value="TRANSPOSON"/>
    <property type="match status" value="1"/>
</dbReference>
<reference evidence="7 8" key="1">
    <citation type="submission" date="2019-08" db="EMBL/GenBank/DDBJ databases">
        <title>Whole genome of Aphis craccivora.</title>
        <authorList>
            <person name="Voronova N.V."/>
            <person name="Shulinski R.S."/>
            <person name="Bandarenka Y.V."/>
            <person name="Zhorov D.G."/>
            <person name="Warner D."/>
        </authorList>
    </citation>
    <scope>NUCLEOTIDE SEQUENCE [LARGE SCALE GENOMIC DNA]</scope>
    <source>
        <strain evidence="7">180601</strain>
        <tissue evidence="7">Whole Body</tissue>
    </source>
</reference>
<gene>
    <name evidence="7" type="ORF">FWK35_00025987</name>
</gene>
<dbReference type="EMBL" id="VUJU01006155">
    <property type="protein sequence ID" value="KAF0749294.1"/>
    <property type="molecule type" value="Genomic_DNA"/>
</dbReference>
<feature type="region of interest" description="Disordered" evidence="5">
    <location>
        <begin position="531"/>
        <end position="550"/>
    </location>
</feature>
<dbReference type="GO" id="GO:0005634">
    <property type="term" value="C:nucleus"/>
    <property type="evidence" value="ECO:0007669"/>
    <property type="project" value="UniProtKB-SubCell"/>
</dbReference>
<evidence type="ECO:0000313" key="8">
    <source>
        <dbReference type="Proteomes" id="UP000478052"/>
    </source>
</evidence>
<dbReference type="InterPro" id="IPR009057">
    <property type="entry name" value="Homeodomain-like_sf"/>
</dbReference>
<dbReference type="OrthoDB" id="6626399at2759"/>
<evidence type="ECO:0000313" key="7">
    <source>
        <dbReference type="EMBL" id="KAF0749294.1"/>
    </source>
</evidence>
<dbReference type="CDD" id="cd15489">
    <property type="entry name" value="PHD_SF"/>
    <property type="match status" value="1"/>
</dbReference>
<evidence type="ECO:0000256" key="1">
    <source>
        <dbReference type="ARBA" id="ARBA00004123"/>
    </source>
</evidence>
<dbReference type="PANTHER" id="PTHR19303:SF74">
    <property type="entry name" value="POGO TRANSPOSABLE ELEMENT WITH KRAB DOMAIN"/>
    <property type="match status" value="1"/>
</dbReference>
<evidence type="ECO:0000256" key="4">
    <source>
        <dbReference type="ARBA" id="ARBA00022833"/>
    </source>
</evidence>
<name>A0A6G0Y4X7_APHCR</name>
<dbReference type="GO" id="GO:0008270">
    <property type="term" value="F:zinc ion binding"/>
    <property type="evidence" value="ECO:0007669"/>
    <property type="project" value="UniProtKB-KW"/>
</dbReference>
<keyword evidence="8" id="KW-1185">Reference proteome</keyword>
<dbReference type="SMART" id="SM00249">
    <property type="entry name" value="PHD"/>
    <property type="match status" value="1"/>
</dbReference>
<keyword evidence="4" id="KW-0862">Zinc</keyword>
<evidence type="ECO:0000256" key="2">
    <source>
        <dbReference type="ARBA" id="ARBA00022723"/>
    </source>
</evidence>
<keyword evidence="2" id="KW-0479">Metal-binding</keyword>
<keyword evidence="3" id="KW-0863">Zinc-finger</keyword>
<dbReference type="InterPro" id="IPR011011">
    <property type="entry name" value="Znf_FYVE_PHD"/>
</dbReference>
<dbReference type="Gene3D" id="3.30.40.10">
    <property type="entry name" value="Zinc/RING finger domain, C3HC4 (zinc finger)"/>
    <property type="match status" value="1"/>
</dbReference>
<dbReference type="InterPro" id="IPR013083">
    <property type="entry name" value="Znf_RING/FYVE/PHD"/>
</dbReference>